<feature type="region of interest" description="Disordered" evidence="3">
    <location>
        <begin position="212"/>
        <end position="231"/>
    </location>
</feature>
<evidence type="ECO:0000256" key="3">
    <source>
        <dbReference type="SAM" id="MobiDB-lite"/>
    </source>
</evidence>
<evidence type="ECO:0000313" key="6">
    <source>
        <dbReference type="Proteomes" id="UP000233781"/>
    </source>
</evidence>
<dbReference type="EMBL" id="PJNE01000001">
    <property type="protein sequence ID" value="PKW27607.1"/>
    <property type="molecule type" value="Genomic_DNA"/>
</dbReference>
<comment type="caution">
    <text evidence="5">The sequence shown here is derived from an EMBL/GenBank/DDBJ whole genome shotgun (WGS) entry which is preliminary data.</text>
</comment>
<dbReference type="PANTHER" id="PTHR10434">
    <property type="entry name" value="1-ACYL-SN-GLYCEROL-3-PHOSPHATE ACYLTRANSFERASE"/>
    <property type="match status" value="1"/>
</dbReference>
<gene>
    <name evidence="5" type="ORF">ATL31_2455</name>
</gene>
<dbReference type="GO" id="GO:0003841">
    <property type="term" value="F:1-acylglycerol-3-phosphate O-acyltransferase activity"/>
    <property type="evidence" value="ECO:0007669"/>
    <property type="project" value="TreeGrafter"/>
</dbReference>
<proteinExistence type="predicted"/>
<evidence type="ECO:0000259" key="4">
    <source>
        <dbReference type="SMART" id="SM00563"/>
    </source>
</evidence>
<dbReference type="PANTHER" id="PTHR10434:SF11">
    <property type="entry name" value="1-ACYL-SN-GLYCEROL-3-PHOSPHATE ACYLTRANSFERASE"/>
    <property type="match status" value="1"/>
</dbReference>
<keyword evidence="2 5" id="KW-0012">Acyltransferase</keyword>
<dbReference type="Proteomes" id="UP000233781">
    <property type="component" value="Unassembled WGS sequence"/>
</dbReference>
<dbReference type="SUPFAM" id="SSF69593">
    <property type="entry name" value="Glycerol-3-phosphate (1)-acyltransferase"/>
    <property type="match status" value="1"/>
</dbReference>
<sequence>MSRLAYRVGHLVVAPTSKLVWRPTVTGTENVPRTGGVILASNHLSFIDSFAIPIVAPRPVSFLAKSDYFTGTGVGGAVRRGFFQTIGAIPVDRHSSRAAQESLDAALEVLRDGRAFGIYPEGTRSRDGRLYKGRTGVAWLALTAGVPVVPVGLRGTDQVQPVGSSFPRPARVTVAFGRPITPDRFADLPAGKARRLLTDEVMDAIAALSGQERAEGHNELPPESTGAAVGI</sequence>
<keyword evidence="6" id="KW-1185">Reference proteome</keyword>
<dbReference type="GO" id="GO:0005886">
    <property type="term" value="C:plasma membrane"/>
    <property type="evidence" value="ECO:0007669"/>
    <property type="project" value="TreeGrafter"/>
</dbReference>
<keyword evidence="1 5" id="KW-0808">Transferase</keyword>
<organism evidence="5 6">
    <name type="scientific">Phycicoccus duodecadis</name>
    <dbReference type="NCBI Taxonomy" id="173053"/>
    <lineage>
        <taxon>Bacteria</taxon>
        <taxon>Bacillati</taxon>
        <taxon>Actinomycetota</taxon>
        <taxon>Actinomycetes</taxon>
        <taxon>Micrococcales</taxon>
        <taxon>Intrasporangiaceae</taxon>
        <taxon>Phycicoccus</taxon>
    </lineage>
</organism>
<dbReference type="CDD" id="cd07989">
    <property type="entry name" value="LPLAT_AGPAT-like"/>
    <property type="match status" value="1"/>
</dbReference>
<evidence type="ECO:0000256" key="2">
    <source>
        <dbReference type="ARBA" id="ARBA00023315"/>
    </source>
</evidence>
<feature type="domain" description="Phospholipid/glycerol acyltransferase" evidence="4">
    <location>
        <begin position="37"/>
        <end position="156"/>
    </location>
</feature>
<dbReference type="SMART" id="SM00563">
    <property type="entry name" value="PlsC"/>
    <property type="match status" value="1"/>
</dbReference>
<name>A0A2N3YL71_9MICO</name>
<dbReference type="GO" id="GO:0006654">
    <property type="term" value="P:phosphatidic acid biosynthetic process"/>
    <property type="evidence" value="ECO:0007669"/>
    <property type="project" value="TreeGrafter"/>
</dbReference>
<accession>A0A2N3YL71</accession>
<evidence type="ECO:0000256" key="1">
    <source>
        <dbReference type="ARBA" id="ARBA00022679"/>
    </source>
</evidence>
<protein>
    <submittedName>
        <fullName evidence="5">1-acyl-sn-glycerol-3-phosphate acyltransferase</fullName>
    </submittedName>
</protein>
<evidence type="ECO:0000313" key="5">
    <source>
        <dbReference type="EMBL" id="PKW27607.1"/>
    </source>
</evidence>
<dbReference type="InterPro" id="IPR002123">
    <property type="entry name" value="Plipid/glycerol_acylTrfase"/>
</dbReference>
<reference evidence="5 6" key="1">
    <citation type="submission" date="2017-12" db="EMBL/GenBank/DDBJ databases">
        <title>Sequencing the genomes of 1000 Actinobacteria strains.</title>
        <authorList>
            <person name="Klenk H.-P."/>
        </authorList>
    </citation>
    <scope>NUCLEOTIDE SEQUENCE [LARGE SCALE GENOMIC DNA]</scope>
    <source>
        <strain evidence="5 6">DSM 12806</strain>
    </source>
</reference>
<dbReference type="Pfam" id="PF01553">
    <property type="entry name" value="Acyltransferase"/>
    <property type="match status" value="1"/>
</dbReference>
<dbReference type="AlphaFoldDB" id="A0A2N3YL71"/>